<dbReference type="Gene3D" id="3.60.21.10">
    <property type="match status" value="1"/>
</dbReference>
<evidence type="ECO:0000259" key="4">
    <source>
        <dbReference type="Pfam" id="PF00149"/>
    </source>
</evidence>
<keyword evidence="2" id="KW-0378">Hydrolase</keyword>
<evidence type="ECO:0000313" key="5">
    <source>
        <dbReference type="EMBL" id="OHV22308.1"/>
    </source>
</evidence>
<proteinExistence type="predicted"/>
<name>A0A1S1PHG5_9ACTN</name>
<protein>
    <submittedName>
        <fullName evidence="5">Metallophosphoesterase</fullName>
    </submittedName>
</protein>
<evidence type="ECO:0000256" key="3">
    <source>
        <dbReference type="SAM" id="MobiDB-lite"/>
    </source>
</evidence>
<dbReference type="GO" id="GO:0008758">
    <property type="term" value="F:UDP-2,3-diacylglucosamine hydrolase activity"/>
    <property type="evidence" value="ECO:0007669"/>
    <property type="project" value="TreeGrafter"/>
</dbReference>
<dbReference type="EMBL" id="MAXA01000247">
    <property type="protein sequence ID" value="OHV22308.1"/>
    <property type="molecule type" value="Genomic_DNA"/>
</dbReference>
<sequence>MRVAAVGDLHVVPGSAFRLRPLYQRAAIVADVLLLAGDLTNDGELDSAAELCMVVRGLDLPVVAVLGNHDHDAGEGPRVAAMLGDAGAIVLDGTAATIGTAAGPVGVAGVTGFADNHLADGGPGGRTPEDAAADAFHLRDALASLDTDVRIALTHYAPVRETLTGEAPGLHRFLGSSLLGAAIDGSRAAGAGRGTGPGRGATAARRSGMAGTLDPPGPASVLPSDGPAPAPADGSWHGSVIPGSVAPGSVAPGSVAPGSGAGAADAPATALAVHGHAHHGQETGRTPGGTPVRNVARPVIVAPFAVYQVPGGARIG</sequence>
<evidence type="ECO:0000313" key="6">
    <source>
        <dbReference type="Proteomes" id="UP000179769"/>
    </source>
</evidence>
<evidence type="ECO:0000256" key="2">
    <source>
        <dbReference type="ARBA" id="ARBA00022801"/>
    </source>
</evidence>
<dbReference type="SUPFAM" id="SSF56300">
    <property type="entry name" value="Metallo-dependent phosphatases"/>
    <property type="match status" value="1"/>
</dbReference>
<feature type="region of interest" description="Disordered" evidence="3">
    <location>
        <begin position="188"/>
        <end position="243"/>
    </location>
</feature>
<feature type="region of interest" description="Disordered" evidence="3">
    <location>
        <begin position="272"/>
        <end position="292"/>
    </location>
</feature>
<dbReference type="PANTHER" id="PTHR31302">
    <property type="entry name" value="TRANSMEMBRANE PROTEIN WITH METALLOPHOSPHOESTERASE DOMAIN-RELATED"/>
    <property type="match status" value="1"/>
</dbReference>
<dbReference type="GO" id="GO:0009245">
    <property type="term" value="P:lipid A biosynthetic process"/>
    <property type="evidence" value="ECO:0007669"/>
    <property type="project" value="TreeGrafter"/>
</dbReference>
<reference evidence="6" key="1">
    <citation type="submission" date="2016-07" db="EMBL/GenBank/DDBJ databases">
        <title>Frankia sp. NRRL B-16219 Genome sequencing.</title>
        <authorList>
            <person name="Ghodhbane-Gtari F."/>
            <person name="Swanson E."/>
            <person name="Gueddou A."/>
            <person name="Louati M."/>
            <person name="Nouioui I."/>
            <person name="Hezbri K."/>
            <person name="Abebe-Akele F."/>
            <person name="Simpson S."/>
            <person name="Morris K."/>
            <person name="Thomas K."/>
            <person name="Gtari M."/>
            <person name="Tisa L.S."/>
        </authorList>
    </citation>
    <scope>NUCLEOTIDE SEQUENCE [LARGE SCALE GENOMIC DNA]</scope>
    <source>
        <strain evidence="6">NRRL B-16219</strain>
    </source>
</reference>
<dbReference type="InterPro" id="IPR029052">
    <property type="entry name" value="Metallo-depent_PP-like"/>
</dbReference>
<keyword evidence="6" id="KW-1185">Reference proteome</keyword>
<accession>A0A1S1PHG5</accession>
<dbReference type="Proteomes" id="UP000179769">
    <property type="component" value="Unassembled WGS sequence"/>
</dbReference>
<evidence type="ECO:0000256" key="1">
    <source>
        <dbReference type="ARBA" id="ARBA00022723"/>
    </source>
</evidence>
<dbReference type="GO" id="GO:0016020">
    <property type="term" value="C:membrane"/>
    <property type="evidence" value="ECO:0007669"/>
    <property type="project" value="GOC"/>
</dbReference>
<dbReference type="PANTHER" id="PTHR31302:SF31">
    <property type="entry name" value="PHOSPHODIESTERASE YAEI"/>
    <property type="match status" value="1"/>
</dbReference>
<dbReference type="AlphaFoldDB" id="A0A1S1PHG5"/>
<keyword evidence="1" id="KW-0479">Metal-binding</keyword>
<dbReference type="OrthoDB" id="9783437at2"/>
<organism evidence="5 6">
    <name type="scientific">Parafrankia soli</name>
    <dbReference type="NCBI Taxonomy" id="2599596"/>
    <lineage>
        <taxon>Bacteria</taxon>
        <taxon>Bacillati</taxon>
        <taxon>Actinomycetota</taxon>
        <taxon>Actinomycetes</taxon>
        <taxon>Frankiales</taxon>
        <taxon>Frankiaceae</taxon>
        <taxon>Parafrankia</taxon>
    </lineage>
</organism>
<feature type="compositionally biased region" description="Low complexity" evidence="3">
    <location>
        <begin position="200"/>
        <end position="211"/>
    </location>
</feature>
<feature type="domain" description="Calcineurin-like phosphoesterase" evidence="4">
    <location>
        <begin position="1"/>
        <end position="81"/>
    </location>
</feature>
<feature type="compositionally biased region" description="Low complexity" evidence="3">
    <location>
        <begin position="223"/>
        <end position="235"/>
    </location>
</feature>
<dbReference type="GO" id="GO:0046872">
    <property type="term" value="F:metal ion binding"/>
    <property type="evidence" value="ECO:0007669"/>
    <property type="project" value="UniProtKB-KW"/>
</dbReference>
<dbReference type="InterPro" id="IPR004843">
    <property type="entry name" value="Calcineurin-like_PHP"/>
</dbReference>
<comment type="caution">
    <text evidence="5">The sequence shown here is derived from an EMBL/GenBank/DDBJ whole genome shotgun (WGS) entry which is preliminary data.</text>
</comment>
<gene>
    <name evidence="5" type="ORF">BBK14_25515</name>
</gene>
<dbReference type="Pfam" id="PF00149">
    <property type="entry name" value="Metallophos"/>
    <property type="match status" value="1"/>
</dbReference>
<dbReference type="RefSeq" id="WP_071066184.1">
    <property type="nucleotide sequence ID" value="NZ_MAXA01000247.1"/>
</dbReference>
<dbReference type="InterPro" id="IPR051158">
    <property type="entry name" value="Metallophosphoesterase_sf"/>
</dbReference>